<dbReference type="Pfam" id="PF05050">
    <property type="entry name" value="Methyltransf_21"/>
    <property type="match status" value="1"/>
</dbReference>
<dbReference type="NCBIfam" id="TIGR01444">
    <property type="entry name" value="fkbM_fam"/>
    <property type="match status" value="1"/>
</dbReference>
<dbReference type="InterPro" id="IPR006342">
    <property type="entry name" value="FkbM_mtfrase"/>
</dbReference>
<dbReference type="STRING" id="947013.SAMN04488109_5424"/>
<dbReference type="Gene3D" id="3.40.50.150">
    <property type="entry name" value="Vaccinia Virus protein VP39"/>
    <property type="match status" value="1"/>
</dbReference>
<dbReference type="SUPFAM" id="SSF53335">
    <property type="entry name" value="S-adenosyl-L-methionine-dependent methyltransferases"/>
    <property type="match status" value="1"/>
</dbReference>
<reference evidence="2 3" key="1">
    <citation type="submission" date="2016-11" db="EMBL/GenBank/DDBJ databases">
        <authorList>
            <person name="Jaros S."/>
            <person name="Januszkiewicz K."/>
            <person name="Wedrychowicz H."/>
        </authorList>
    </citation>
    <scope>NUCLEOTIDE SEQUENCE [LARGE SCALE GENOMIC DNA]</scope>
    <source>
        <strain evidence="2 3">DSM 24574</strain>
    </source>
</reference>
<feature type="domain" description="Methyltransferase FkbM" evidence="1">
    <location>
        <begin position="86"/>
        <end position="223"/>
    </location>
</feature>
<keyword evidence="2" id="KW-0489">Methyltransferase</keyword>
<keyword evidence="3" id="KW-1185">Reference proteome</keyword>
<protein>
    <submittedName>
        <fullName evidence="2">Methyltransferase, FkbM family</fullName>
    </submittedName>
</protein>
<accession>A0A1M5VUJ5</accession>
<organism evidence="2 3">
    <name type="scientific">Chryseolinea serpens</name>
    <dbReference type="NCBI Taxonomy" id="947013"/>
    <lineage>
        <taxon>Bacteria</taxon>
        <taxon>Pseudomonadati</taxon>
        <taxon>Bacteroidota</taxon>
        <taxon>Cytophagia</taxon>
        <taxon>Cytophagales</taxon>
        <taxon>Fulvivirgaceae</taxon>
        <taxon>Chryseolinea</taxon>
    </lineage>
</organism>
<dbReference type="Proteomes" id="UP000184212">
    <property type="component" value="Unassembled WGS sequence"/>
</dbReference>
<dbReference type="AlphaFoldDB" id="A0A1M5VUJ5"/>
<evidence type="ECO:0000313" key="2">
    <source>
        <dbReference type="EMBL" id="SHH78901.1"/>
    </source>
</evidence>
<dbReference type="GO" id="GO:0032259">
    <property type="term" value="P:methylation"/>
    <property type="evidence" value="ECO:0007669"/>
    <property type="project" value="UniProtKB-KW"/>
</dbReference>
<dbReference type="EMBL" id="FQWQ01000004">
    <property type="protein sequence ID" value="SHH78901.1"/>
    <property type="molecule type" value="Genomic_DNA"/>
</dbReference>
<name>A0A1M5VUJ5_9BACT</name>
<gene>
    <name evidence="2" type="ORF">SAMN04488109_5424</name>
</gene>
<sequence length="254" mass="28647">MRNRVRFYELGLCVKSYGFWKGLVLFIKLKLKKTQSINVADARYPISLRNGSSDQLVFKQVFLLKEYDLDQDFGMPVPSDIKVIIDAGANIGLASVYFANRYPNAKIIAIEPENGNFAQLKKNTAPYTNVIPLQAALWHEKDELIINNPDSSDWGFMVEQNTSKKAGAVPALSVADLMEQYNIKSIDLLKIDIEGAEKEVFEFGAEKWLPHAKTIVVELHDRMKPGCSRVFFEAIKKENFALLVSGENLICVRA</sequence>
<proteinExistence type="predicted"/>
<dbReference type="PANTHER" id="PTHR34203">
    <property type="entry name" value="METHYLTRANSFERASE, FKBM FAMILY PROTEIN"/>
    <property type="match status" value="1"/>
</dbReference>
<keyword evidence="2" id="KW-0808">Transferase</keyword>
<dbReference type="InterPro" id="IPR029063">
    <property type="entry name" value="SAM-dependent_MTases_sf"/>
</dbReference>
<dbReference type="PANTHER" id="PTHR34203:SF15">
    <property type="entry name" value="SLL1173 PROTEIN"/>
    <property type="match status" value="1"/>
</dbReference>
<dbReference type="InterPro" id="IPR052514">
    <property type="entry name" value="SAM-dependent_MTase"/>
</dbReference>
<dbReference type="GO" id="GO:0008168">
    <property type="term" value="F:methyltransferase activity"/>
    <property type="evidence" value="ECO:0007669"/>
    <property type="project" value="UniProtKB-KW"/>
</dbReference>
<dbReference type="RefSeq" id="WP_084138433.1">
    <property type="nucleotide sequence ID" value="NZ_FQWQ01000004.1"/>
</dbReference>
<evidence type="ECO:0000259" key="1">
    <source>
        <dbReference type="Pfam" id="PF05050"/>
    </source>
</evidence>
<evidence type="ECO:0000313" key="3">
    <source>
        <dbReference type="Proteomes" id="UP000184212"/>
    </source>
</evidence>
<dbReference type="OrthoDB" id="9812600at2"/>